<evidence type="ECO:0008006" key="5">
    <source>
        <dbReference type="Google" id="ProtNLM"/>
    </source>
</evidence>
<evidence type="ECO:0000313" key="2">
    <source>
        <dbReference type="EMBL" id="SEU35141.1"/>
    </source>
</evidence>
<dbReference type="EMBL" id="FOIB01000010">
    <property type="protein sequence ID" value="SEU35141.1"/>
    <property type="molecule type" value="Genomic_DNA"/>
</dbReference>
<protein>
    <recommendedName>
        <fullName evidence="5">Peptidase S1 domain-containing protein</fullName>
    </recommendedName>
</protein>
<evidence type="ECO:0000313" key="3">
    <source>
        <dbReference type="Proteomes" id="UP000183760"/>
    </source>
</evidence>
<dbReference type="SUPFAM" id="SSF50494">
    <property type="entry name" value="Trypsin-like serine proteases"/>
    <property type="match status" value="1"/>
</dbReference>
<dbReference type="GO" id="GO:0004252">
    <property type="term" value="F:serine-type endopeptidase activity"/>
    <property type="evidence" value="ECO:0007669"/>
    <property type="project" value="InterPro"/>
</dbReference>
<dbReference type="InterPro" id="IPR018114">
    <property type="entry name" value="TRYPSIN_HIS"/>
</dbReference>
<dbReference type="InterPro" id="IPR009003">
    <property type="entry name" value="Peptidase_S1_PA"/>
</dbReference>
<dbReference type="AlphaFoldDB" id="A0A511T7P5"/>
<name>A0A511T7P5_MYXFU</name>
<dbReference type="RefSeq" id="WP_143097374.1">
    <property type="nucleotide sequence ID" value="NZ_BJXR01000037.1"/>
</dbReference>
<gene>
    <name evidence="1" type="ORF">MFU01_52330</name>
    <name evidence="2" type="ORF">SAMN05443572_110209</name>
</gene>
<reference evidence="1 4" key="2">
    <citation type="submission" date="2019-07" db="EMBL/GenBank/DDBJ databases">
        <title>Whole genome shotgun sequence of Myxococcus fulvus NBRC 100333.</title>
        <authorList>
            <person name="Hosoyama A."/>
            <person name="Uohara A."/>
            <person name="Ohji S."/>
            <person name="Ichikawa N."/>
        </authorList>
    </citation>
    <scope>NUCLEOTIDE SEQUENCE [LARGE SCALE GENOMIC DNA]</scope>
    <source>
        <strain evidence="1 4">NBRC 100333</strain>
    </source>
</reference>
<proteinExistence type="predicted"/>
<organism evidence="1 4">
    <name type="scientific">Myxococcus fulvus</name>
    <dbReference type="NCBI Taxonomy" id="33"/>
    <lineage>
        <taxon>Bacteria</taxon>
        <taxon>Pseudomonadati</taxon>
        <taxon>Myxococcota</taxon>
        <taxon>Myxococcia</taxon>
        <taxon>Myxococcales</taxon>
        <taxon>Cystobacterineae</taxon>
        <taxon>Myxococcaceae</taxon>
        <taxon>Myxococcus</taxon>
    </lineage>
</organism>
<dbReference type="EMBL" id="BJXR01000037">
    <property type="protein sequence ID" value="GEN10196.1"/>
    <property type="molecule type" value="Genomic_DNA"/>
</dbReference>
<dbReference type="Proteomes" id="UP000321514">
    <property type="component" value="Unassembled WGS sequence"/>
</dbReference>
<dbReference type="Proteomes" id="UP000183760">
    <property type="component" value="Unassembled WGS sequence"/>
</dbReference>
<keyword evidence="3" id="KW-1185">Reference proteome</keyword>
<accession>A0A511T7P5</accession>
<sequence>METTRRAVRVRVSFQLAILTTCLVGCGGPLESPGASGTPSVEQPVQWAYQDYYRVELTPSGAEASSRLSQGTVFVPMLRPGTHAPILGLDGTPLRYTCGVTFISPRRAITAAHCVDATNVWSPADQLLEVRMYDPMRADEVHWEATARSLSGTFPRYRKTPLGPGYSTTSYGCRVVARCGGPFGDYRCPAAFPRADTALLDCGDSSPGCRYDYLGVAGSEGEGVPVSMSWTHEVYTIPADRSSDLWRHYTRYAGYEPTLNYHYYDAHQLLPLRSTPWSRSGRPRVSLGVTPTGTDARLTELHGCHGSSGAGITQPNAALGIEELLGPVAAWAPWVFPAHDYDFLCEDPERTARGPGDAGLGYARLAFTRKLVESRSASDVCDAQSPGLFPNLHLWLEHDVWLLRRAPLTPQAFPKPWPCVEATCSAWERVRFPNEPLVPLGRDSPLWLPPARMVLGMSYRVSVRVRALEATPPRVTLTLGGQTLLRGASPRSRPGEAAGLVATTFVADSGGTQTLKLSLEADSGDAAVTELVVVSDTLSQGFEYRSQRVGVGILEPGASVPVPATWTRGESSRFAALLRGGQRWVATRQALVPGRGWAVAFDTSRATRGMMCGFITADGREPRMPCDAVAKRVRANFQLGTAQPVAFFVDLPVGHPEVALDNLRLQSR</sequence>
<dbReference type="PROSITE" id="PS00134">
    <property type="entry name" value="TRYPSIN_HIS"/>
    <property type="match status" value="1"/>
</dbReference>
<evidence type="ECO:0000313" key="4">
    <source>
        <dbReference type="Proteomes" id="UP000321514"/>
    </source>
</evidence>
<comment type="caution">
    <text evidence="1">The sequence shown here is derived from an EMBL/GenBank/DDBJ whole genome shotgun (WGS) entry which is preliminary data.</text>
</comment>
<dbReference type="OrthoDB" id="5377401at2"/>
<reference evidence="2 3" key="1">
    <citation type="submission" date="2016-10" db="EMBL/GenBank/DDBJ databases">
        <authorList>
            <person name="Varghese N."/>
            <person name="Submissions S."/>
        </authorList>
    </citation>
    <scope>NUCLEOTIDE SEQUENCE [LARGE SCALE GENOMIC DNA]</scope>
    <source>
        <strain evidence="2 3">DSM 16525</strain>
    </source>
</reference>
<dbReference type="GO" id="GO:0006508">
    <property type="term" value="P:proteolysis"/>
    <property type="evidence" value="ECO:0007669"/>
    <property type="project" value="InterPro"/>
</dbReference>
<evidence type="ECO:0000313" key="1">
    <source>
        <dbReference type="EMBL" id="GEN10196.1"/>
    </source>
</evidence>